<dbReference type="GO" id="GO:0003700">
    <property type="term" value="F:DNA-binding transcription factor activity"/>
    <property type="evidence" value="ECO:0007669"/>
    <property type="project" value="InterPro"/>
</dbReference>
<dbReference type="Pfam" id="PF00155">
    <property type="entry name" value="Aminotran_1_2"/>
    <property type="match status" value="1"/>
</dbReference>
<dbReference type="InterPro" id="IPR036388">
    <property type="entry name" value="WH-like_DNA-bd_sf"/>
</dbReference>
<dbReference type="SUPFAM" id="SSF46785">
    <property type="entry name" value="Winged helix' DNA-binding domain"/>
    <property type="match status" value="1"/>
</dbReference>
<feature type="domain" description="HTH gntR-type" evidence="6">
    <location>
        <begin position="11"/>
        <end position="79"/>
    </location>
</feature>
<dbReference type="InterPro" id="IPR015424">
    <property type="entry name" value="PyrdxlP-dep_Trfase"/>
</dbReference>
<evidence type="ECO:0000259" key="6">
    <source>
        <dbReference type="PROSITE" id="PS50949"/>
    </source>
</evidence>
<organism evidence="7 8">
    <name type="scientific">Sphingobium chungbukense</name>
    <dbReference type="NCBI Taxonomy" id="56193"/>
    <lineage>
        <taxon>Bacteria</taxon>
        <taxon>Pseudomonadati</taxon>
        <taxon>Pseudomonadota</taxon>
        <taxon>Alphaproteobacteria</taxon>
        <taxon>Sphingomonadales</taxon>
        <taxon>Sphingomonadaceae</taxon>
        <taxon>Sphingobium</taxon>
    </lineage>
</organism>
<dbReference type="InterPro" id="IPR004839">
    <property type="entry name" value="Aminotransferase_I/II_large"/>
</dbReference>
<evidence type="ECO:0000256" key="4">
    <source>
        <dbReference type="ARBA" id="ARBA00023125"/>
    </source>
</evidence>
<reference evidence="7 8" key="1">
    <citation type="submission" date="2015-04" db="EMBL/GenBank/DDBJ databases">
        <title>Genome sequence of aromatic hydrocarbons-degrading Sphingobium chungbukense DJ77.</title>
        <authorList>
            <person name="Kim Y.-C."/>
            <person name="Chae J.-C."/>
        </authorList>
    </citation>
    <scope>NUCLEOTIDE SEQUENCE [LARGE SCALE GENOMIC DNA]</scope>
    <source>
        <strain evidence="7 8">DJ77</strain>
    </source>
</reference>
<comment type="similarity">
    <text evidence="1">In the C-terminal section; belongs to the class-I pyridoxal-phosphate-dependent aminotransferase family.</text>
</comment>
<dbReference type="InterPro" id="IPR036390">
    <property type="entry name" value="WH_DNA-bd_sf"/>
</dbReference>
<dbReference type="Gene3D" id="1.10.10.10">
    <property type="entry name" value="Winged helix-like DNA-binding domain superfamily/Winged helix DNA-binding domain"/>
    <property type="match status" value="1"/>
</dbReference>
<dbReference type="Pfam" id="PF00392">
    <property type="entry name" value="GntR"/>
    <property type="match status" value="1"/>
</dbReference>
<protein>
    <submittedName>
        <fullName evidence="7">GntR family transcriptional regulator</fullName>
    </submittedName>
</protein>
<dbReference type="InterPro" id="IPR000524">
    <property type="entry name" value="Tscrpt_reg_HTH_GntR"/>
</dbReference>
<dbReference type="PANTHER" id="PTHR46577">
    <property type="entry name" value="HTH-TYPE TRANSCRIPTIONAL REGULATORY PROTEIN GABR"/>
    <property type="match status" value="1"/>
</dbReference>
<gene>
    <name evidence="7" type="ORF">YP76_20855</name>
</gene>
<dbReference type="GO" id="GO:0003677">
    <property type="term" value="F:DNA binding"/>
    <property type="evidence" value="ECO:0007669"/>
    <property type="project" value="UniProtKB-KW"/>
</dbReference>
<dbReference type="STRING" id="56193.YP76_20855"/>
<comment type="caution">
    <text evidence="7">The sequence shown here is derived from an EMBL/GenBank/DDBJ whole genome shotgun (WGS) entry which is preliminary data.</text>
</comment>
<keyword evidence="4" id="KW-0238">DNA-binding</keyword>
<keyword evidence="5" id="KW-0804">Transcription</keyword>
<evidence type="ECO:0000256" key="1">
    <source>
        <dbReference type="ARBA" id="ARBA00005384"/>
    </source>
</evidence>
<keyword evidence="3" id="KW-0805">Transcription regulation</keyword>
<dbReference type="PANTHER" id="PTHR46577:SF1">
    <property type="entry name" value="HTH-TYPE TRANSCRIPTIONAL REGULATORY PROTEIN GABR"/>
    <property type="match status" value="1"/>
</dbReference>
<dbReference type="CDD" id="cd00609">
    <property type="entry name" value="AAT_like"/>
    <property type="match status" value="1"/>
</dbReference>
<dbReference type="InterPro" id="IPR015421">
    <property type="entry name" value="PyrdxlP-dep_Trfase_major"/>
</dbReference>
<dbReference type="Gene3D" id="3.90.1150.10">
    <property type="entry name" value="Aspartate Aminotransferase, domain 1"/>
    <property type="match status" value="1"/>
</dbReference>
<dbReference type="PROSITE" id="PS50949">
    <property type="entry name" value="HTH_GNTR"/>
    <property type="match status" value="1"/>
</dbReference>
<evidence type="ECO:0000256" key="3">
    <source>
        <dbReference type="ARBA" id="ARBA00023015"/>
    </source>
</evidence>
<dbReference type="SMART" id="SM00345">
    <property type="entry name" value="HTH_GNTR"/>
    <property type="match status" value="1"/>
</dbReference>
<dbReference type="GO" id="GO:0030170">
    <property type="term" value="F:pyridoxal phosphate binding"/>
    <property type="evidence" value="ECO:0007669"/>
    <property type="project" value="InterPro"/>
</dbReference>
<sequence length="461" mass="49858">MWHPRIADNARMKYLGIVEALEADIRSGRIRTGDRLPPQRSIASTLRVDLTTVTRAFNEARRRGLVDAWAGRGTYVRADDAKDWQPARRAGLALVDLSMNVPPPPSTIDMQKAIKSGFGSVLASPRGLDYLQYQESNGNVRHRLAAAAWLAPRLGSVSIERLLVAGGAQSALFAICETLLHTGSIIATGTLTYPGLKSVIAQNGLIAAPVSMDEGGIIPEAFEEVCRSQRPSALYVVPTIDSPTTATLSVERREKLANIARRHDVGIIEDDPYTPLRDEILPAFAKLAGDITWHVSTLSKCATPSLRVAYVVAPSEDHASRLAKTLRTTTLMASPLLSALASRWIRDGTLAEIVAAIRAENVERQRLAATILDPDSYAADPHGHHLWLRMPPHWHALEFADHAERSGVAVVPGATFSVTLERVEAVRVSLGSAPNHDTLKDGLALLVGLMAQPSLATKAIV</sequence>
<dbReference type="PATRIC" id="fig|56193.3.peg.4380"/>
<accession>A0A0M3AK65</accession>
<keyword evidence="2" id="KW-0663">Pyridoxal phosphate</keyword>
<keyword evidence="8" id="KW-1185">Reference proteome</keyword>
<dbReference type="Gene3D" id="3.40.640.10">
    <property type="entry name" value="Type I PLP-dependent aspartate aminotransferase-like (Major domain)"/>
    <property type="match status" value="1"/>
</dbReference>
<dbReference type="InterPro" id="IPR015422">
    <property type="entry name" value="PyrdxlP-dep_Trfase_small"/>
</dbReference>
<dbReference type="SUPFAM" id="SSF53383">
    <property type="entry name" value="PLP-dependent transferases"/>
    <property type="match status" value="1"/>
</dbReference>
<evidence type="ECO:0000313" key="8">
    <source>
        <dbReference type="Proteomes" id="UP000033874"/>
    </source>
</evidence>
<evidence type="ECO:0000256" key="2">
    <source>
        <dbReference type="ARBA" id="ARBA00022898"/>
    </source>
</evidence>
<dbReference type="CDD" id="cd07377">
    <property type="entry name" value="WHTH_GntR"/>
    <property type="match status" value="1"/>
</dbReference>
<evidence type="ECO:0000313" key="7">
    <source>
        <dbReference type="EMBL" id="KKW90487.1"/>
    </source>
</evidence>
<name>A0A0M3AK65_9SPHN</name>
<dbReference type="AlphaFoldDB" id="A0A0M3AK65"/>
<dbReference type="InterPro" id="IPR051446">
    <property type="entry name" value="HTH_trans_reg/aminotransferase"/>
</dbReference>
<proteinExistence type="inferred from homology"/>
<evidence type="ECO:0000256" key="5">
    <source>
        <dbReference type="ARBA" id="ARBA00023163"/>
    </source>
</evidence>
<dbReference type="EMBL" id="LBIC01000010">
    <property type="protein sequence ID" value="KKW90487.1"/>
    <property type="molecule type" value="Genomic_DNA"/>
</dbReference>
<dbReference type="Proteomes" id="UP000033874">
    <property type="component" value="Unassembled WGS sequence"/>
</dbReference>